<dbReference type="VEuPathDB" id="VectorBase:MDOA013903"/>
<feature type="domain" description="Protein TsetseEP" evidence="1">
    <location>
        <begin position="44"/>
        <end position="161"/>
    </location>
</feature>
<accession>A0A1I8NCW3</accession>
<reference evidence="2" key="1">
    <citation type="submission" date="2020-05" db="UniProtKB">
        <authorList>
            <consortium name="EnsemblMetazoa"/>
        </authorList>
    </citation>
    <scope>IDENTIFICATION</scope>
    <source>
        <strain evidence="2">Aabys</strain>
    </source>
</reference>
<evidence type="ECO:0000313" key="2">
    <source>
        <dbReference type="EnsemblMetazoa" id="MDOA013903-PA"/>
    </source>
</evidence>
<dbReference type="EnsemblMetazoa" id="MDOA013903-RA">
    <property type="protein sequence ID" value="MDOA013903-PA"/>
    <property type="gene ID" value="MDOA013903"/>
</dbReference>
<evidence type="ECO:0000259" key="1">
    <source>
        <dbReference type="Pfam" id="PF05267"/>
    </source>
</evidence>
<gene>
    <name evidence="2" type="primary">101891350</name>
</gene>
<dbReference type="Pfam" id="PF05267">
    <property type="entry name" value="DUF725"/>
    <property type="match status" value="1"/>
</dbReference>
<dbReference type="InterPro" id="IPR007931">
    <property type="entry name" value="TsetseEP"/>
</dbReference>
<protein>
    <recommendedName>
        <fullName evidence="1">Protein TsetseEP domain-containing protein</fullName>
    </recommendedName>
</protein>
<dbReference type="VEuPathDB" id="VectorBase:MDOMA2_008780"/>
<organism evidence="2">
    <name type="scientific">Musca domestica</name>
    <name type="common">House fly</name>
    <dbReference type="NCBI Taxonomy" id="7370"/>
    <lineage>
        <taxon>Eukaryota</taxon>
        <taxon>Metazoa</taxon>
        <taxon>Ecdysozoa</taxon>
        <taxon>Arthropoda</taxon>
        <taxon>Hexapoda</taxon>
        <taxon>Insecta</taxon>
        <taxon>Pterygota</taxon>
        <taxon>Neoptera</taxon>
        <taxon>Endopterygota</taxon>
        <taxon>Diptera</taxon>
        <taxon>Brachycera</taxon>
        <taxon>Muscomorpha</taxon>
        <taxon>Muscoidea</taxon>
        <taxon>Muscidae</taxon>
        <taxon>Musca</taxon>
    </lineage>
</organism>
<sequence length="201" mass="23356">MYKLIVFCIISQANSLRIISMVNQNLAEIIRNSNASIVKDPERSAECFSIYTIKLTNLTNEFEANYTRCIGISNNATSCLHRQVKPDLDRVDLLRDEICSRFYMCRRNDSQPYTYFECMNNAAGEAIPTTHLLQNLSKDKMQYLSFKYEVIRYNEYTCTETYSQLYLQEAESLRDELEKCLNAANRTNNNSQLTMGIQKIL</sequence>
<dbReference type="KEGG" id="mde:101891350"/>
<dbReference type="AlphaFoldDB" id="A0A1I8NCW3"/>
<name>A0A1I8NCW3_MUSDO</name>
<dbReference type="RefSeq" id="XP_005183527.2">
    <property type="nucleotide sequence ID" value="XM_005183470.4"/>
</dbReference>
<proteinExistence type="predicted"/>